<dbReference type="HOGENOM" id="CLU_3350535_0_0_6"/>
<organism evidence="1 2">
    <name type="scientific">Xenorhabdus bovienii str. kraussei Quebec</name>
    <dbReference type="NCBI Taxonomy" id="1398203"/>
    <lineage>
        <taxon>Bacteria</taxon>
        <taxon>Pseudomonadati</taxon>
        <taxon>Pseudomonadota</taxon>
        <taxon>Gammaproteobacteria</taxon>
        <taxon>Enterobacterales</taxon>
        <taxon>Morganellaceae</taxon>
        <taxon>Xenorhabdus</taxon>
    </lineage>
</organism>
<accession>A0A077PHF8</accession>
<name>A0A077PHF8_XENBV</name>
<dbReference type="AlphaFoldDB" id="A0A077PHF8"/>
<protein>
    <submittedName>
        <fullName evidence="1">Uncharacterized protein</fullName>
    </submittedName>
</protein>
<evidence type="ECO:0000313" key="1">
    <source>
        <dbReference type="EMBL" id="CDH19144.1"/>
    </source>
</evidence>
<dbReference type="Proteomes" id="UP000028500">
    <property type="component" value="Unassembled WGS sequence"/>
</dbReference>
<comment type="caution">
    <text evidence="1">The sequence shown here is derived from an EMBL/GenBank/DDBJ whole genome shotgun (WGS) entry which is preliminary data.</text>
</comment>
<gene>
    <name evidence="1" type="ORF">XBKQ1_1880002</name>
</gene>
<evidence type="ECO:0000313" key="2">
    <source>
        <dbReference type="Proteomes" id="UP000028500"/>
    </source>
</evidence>
<keyword evidence="2" id="KW-1185">Reference proteome</keyword>
<dbReference type="EMBL" id="CBSY010000099">
    <property type="protein sequence ID" value="CDH19144.1"/>
    <property type="molecule type" value="Genomic_DNA"/>
</dbReference>
<proteinExistence type="predicted"/>
<sequence>MDFLRLGKYIIDSVNNAIEHIKIQDYWDDIIFLFIYR</sequence>
<reference evidence="1" key="1">
    <citation type="submission" date="2013-07" db="EMBL/GenBank/DDBJ databases">
        <title>Sub-species coevolution in mutualistic symbiosis.</title>
        <authorList>
            <person name="Murfin K."/>
            <person name="Klassen J."/>
            <person name="Lee M."/>
            <person name="Forst S."/>
            <person name="Stock P."/>
            <person name="Goodrich-Blair H."/>
        </authorList>
    </citation>
    <scope>NUCLEOTIDE SEQUENCE [LARGE SCALE GENOMIC DNA]</scope>
    <source>
        <strain evidence="1">Kraussei Quebec</strain>
    </source>
</reference>